<dbReference type="NCBIfam" id="TIGR01662">
    <property type="entry name" value="HAD-SF-IIIA"/>
    <property type="match status" value="1"/>
</dbReference>
<organism evidence="9 10">
    <name type="scientific">Paraburkholderia fungorum</name>
    <dbReference type="NCBI Taxonomy" id="134537"/>
    <lineage>
        <taxon>Bacteria</taxon>
        <taxon>Pseudomonadati</taxon>
        <taxon>Pseudomonadota</taxon>
        <taxon>Betaproteobacteria</taxon>
        <taxon>Burkholderiales</taxon>
        <taxon>Burkholderiaceae</taxon>
        <taxon>Paraburkholderia</taxon>
    </lineage>
</organism>
<dbReference type="NCBIfam" id="TIGR01656">
    <property type="entry name" value="Histidinol-ppas"/>
    <property type="match status" value="1"/>
</dbReference>
<dbReference type="Gene3D" id="3.40.50.300">
    <property type="entry name" value="P-loop containing nucleotide triphosphate hydrolases"/>
    <property type="match status" value="1"/>
</dbReference>
<evidence type="ECO:0000313" key="9">
    <source>
        <dbReference type="EMBL" id="MDT8843421.1"/>
    </source>
</evidence>
<keyword evidence="3" id="KW-0963">Cytoplasm</keyword>
<keyword evidence="6" id="KW-0119">Carbohydrate metabolism</keyword>
<dbReference type="RefSeq" id="WP_106356661.1">
    <property type="nucleotide sequence ID" value="NZ_JANSLM010000024.1"/>
</dbReference>
<dbReference type="PANTHER" id="PTHR42891">
    <property type="entry name" value="D-GLYCERO-BETA-D-MANNO-HEPTOSE-1,7-BISPHOSPHATE 7-PHOSPHATASE"/>
    <property type="match status" value="1"/>
</dbReference>
<evidence type="ECO:0000256" key="7">
    <source>
        <dbReference type="ARBA" id="ARBA00031828"/>
    </source>
</evidence>
<dbReference type="Gene3D" id="3.40.50.1000">
    <property type="entry name" value="HAD superfamily/HAD-like"/>
    <property type="match status" value="1"/>
</dbReference>
<dbReference type="GO" id="GO:0005737">
    <property type="term" value="C:cytoplasm"/>
    <property type="evidence" value="ECO:0007669"/>
    <property type="project" value="UniProtKB-SubCell"/>
</dbReference>
<dbReference type="CDD" id="cd04181">
    <property type="entry name" value="NTP_transferase"/>
    <property type="match status" value="1"/>
</dbReference>
<comment type="subcellular location">
    <subcellularLocation>
        <location evidence="1">Cytoplasm</location>
    </subcellularLocation>
</comment>
<dbReference type="SUPFAM" id="SSF56784">
    <property type="entry name" value="HAD-like"/>
    <property type="match status" value="1"/>
</dbReference>
<reference evidence="9" key="1">
    <citation type="submission" date="2022-08" db="EMBL/GenBank/DDBJ databases">
        <authorList>
            <person name="Kim S.-J."/>
        </authorList>
    </citation>
    <scope>NUCLEOTIDE SEQUENCE</scope>
    <source>
        <strain evidence="9">KJ</strain>
    </source>
</reference>
<evidence type="ECO:0000256" key="2">
    <source>
        <dbReference type="ARBA" id="ARBA00005628"/>
    </source>
</evidence>
<comment type="caution">
    <text evidence="9">The sequence shown here is derived from an EMBL/GenBank/DDBJ whole genome shotgun (WGS) entry which is preliminary data.</text>
</comment>
<dbReference type="SUPFAM" id="SSF52540">
    <property type="entry name" value="P-loop containing nucleoside triphosphate hydrolases"/>
    <property type="match status" value="1"/>
</dbReference>
<dbReference type="InterPro" id="IPR005835">
    <property type="entry name" value="NTP_transferase_dom"/>
</dbReference>
<comment type="similarity">
    <text evidence="2">Belongs to the GmhB family.</text>
</comment>
<dbReference type="GO" id="GO:0005975">
    <property type="term" value="P:carbohydrate metabolic process"/>
    <property type="evidence" value="ECO:0007669"/>
    <property type="project" value="InterPro"/>
</dbReference>
<feature type="domain" description="Nucleotidyl transferase" evidence="8">
    <location>
        <begin position="3"/>
        <end position="234"/>
    </location>
</feature>
<evidence type="ECO:0000256" key="3">
    <source>
        <dbReference type="ARBA" id="ARBA00022490"/>
    </source>
</evidence>
<evidence type="ECO:0000256" key="6">
    <source>
        <dbReference type="ARBA" id="ARBA00023277"/>
    </source>
</evidence>
<evidence type="ECO:0000256" key="4">
    <source>
        <dbReference type="ARBA" id="ARBA00022723"/>
    </source>
</evidence>
<dbReference type="InterPro" id="IPR004446">
    <property type="entry name" value="Heptose_bisP_phosphatase"/>
</dbReference>
<sequence length="632" mass="69382">MQVIILAGGRGTRLKLVTGDLPKPLVDVCGEPLLGRQLELIAATQTCREVLILTGYGAEEISRYCGDGDRWGLRVRCVAEQNARGTAGAVLDAYQLLDPAFIVMYGDTVLDVDLDRLVAAHQKAKTEATLFLHPNDHPYDSDIVTVDGDGYVRAFMPYPHAEGVDLPNLVNAGLYVLQRDALSGLDGLPDKPDFGKHVFARMLARGQKILAYKSPEYIKDAGTPDRIAKVRKDFASGRVAGMSLRKPVPAVFLDRDGVLNEERNRVSRADELVLLPGVEGAVRRLNQSAYRTVVVTNQPVVARGDCTEDELAGIHARLDTLLGAKGAFVDSLYYCPHHPDGGFPGEVAALKRICDCRKPATGMIERAKAELNLALQGSWMIGDTTTDIELARRTGIRSILVRTGHGGRDGRHEVTADFVVPALPEAVSLILDQWPILSKSSATLVDDIKEGEVVMIGGAARSGKSSFASAVSIALREKGMRAIVISLDNWLRSRDSRGPGLLGRYDMAEAECKLRALIEGRQRIVIPRYNEMTWTSTADAVQVKADRRDVIIIEGCPALISSPLTKIAQHRIFVECEEDVRYRRFVAEYERRGMTLAEIESLYSARNCDEVPLIRESAVAADRHILLKELQQ</sequence>
<dbReference type="InterPro" id="IPR029044">
    <property type="entry name" value="Nucleotide-diphossugar_trans"/>
</dbReference>
<dbReference type="CDD" id="cd07503">
    <property type="entry name" value="HAD_HisB-N"/>
    <property type="match status" value="1"/>
</dbReference>
<dbReference type="InterPro" id="IPR036412">
    <property type="entry name" value="HAD-like_sf"/>
</dbReference>
<dbReference type="Pfam" id="PF13242">
    <property type="entry name" value="Hydrolase_like"/>
    <property type="match status" value="1"/>
</dbReference>
<evidence type="ECO:0000256" key="1">
    <source>
        <dbReference type="ARBA" id="ARBA00004496"/>
    </source>
</evidence>
<dbReference type="GO" id="GO:0046872">
    <property type="term" value="F:metal ion binding"/>
    <property type="evidence" value="ECO:0007669"/>
    <property type="project" value="UniProtKB-KW"/>
</dbReference>
<dbReference type="PANTHER" id="PTHR42891:SF1">
    <property type="entry name" value="D-GLYCERO-BETA-D-MANNO-HEPTOSE-1,7-BISPHOSPHATE 7-PHOSPHATASE"/>
    <property type="match status" value="1"/>
</dbReference>
<proteinExistence type="inferred from homology"/>
<evidence type="ECO:0000313" key="10">
    <source>
        <dbReference type="Proteomes" id="UP001246473"/>
    </source>
</evidence>
<name>A0AAP5QFU6_9BURK</name>
<accession>A0AAP5QFU6</accession>
<dbReference type="EMBL" id="JANSLM010000024">
    <property type="protein sequence ID" value="MDT8843421.1"/>
    <property type="molecule type" value="Genomic_DNA"/>
</dbReference>
<dbReference type="SUPFAM" id="SSF53448">
    <property type="entry name" value="Nucleotide-diphospho-sugar transferases"/>
    <property type="match status" value="1"/>
</dbReference>
<dbReference type="InterPro" id="IPR023214">
    <property type="entry name" value="HAD_sf"/>
</dbReference>
<evidence type="ECO:0000256" key="5">
    <source>
        <dbReference type="ARBA" id="ARBA00022801"/>
    </source>
</evidence>
<dbReference type="Gene3D" id="3.90.550.10">
    <property type="entry name" value="Spore Coat Polysaccharide Biosynthesis Protein SpsA, Chain A"/>
    <property type="match status" value="1"/>
</dbReference>
<dbReference type="AlphaFoldDB" id="A0AAP5QFU6"/>
<gene>
    <name evidence="9" type="ORF">ParKJ_39035</name>
</gene>
<keyword evidence="4" id="KW-0479">Metal-binding</keyword>
<keyword evidence="5 9" id="KW-0378">Hydrolase</keyword>
<protein>
    <recommendedName>
        <fullName evidence="7">D,D-heptose 1,7-bisphosphate phosphatase</fullName>
    </recommendedName>
</protein>
<dbReference type="InterPro" id="IPR027417">
    <property type="entry name" value="P-loop_NTPase"/>
</dbReference>
<dbReference type="InterPro" id="IPR006543">
    <property type="entry name" value="Histidinol-phos"/>
</dbReference>
<dbReference type="InterPro" id="IPR006549">
    <property type="entry name" value="HAD-SF_hydro_IIIA"/>
</dbReference>
<dbReference type="GO" id="GO:0016791">
    <property type="term" value="F:phosphatase activity"/>
    <property type="evidence" value="ECO:0007669"/>
    <property type="project" value="InterPro"/>
</dbReference>
<dbReference type="Proteomes" id="UP001246473">
    <property type="component" value="Unassembled WGS sequence"/>
</dbReference>
<dbReference type="Pfam" id="PF00483">
    <property type="entry name" value="NTP_transferase"/>
    <property type="match status" value="1"/>
</dbReference>
<evidence type="ECO:0000259" key="8">
    <source>
        <dbReference type="Pfam" id="PF00483"/>
    </source>
</evidence>